<dbReference type="EMBL" id="JACEIK010006382">
    <property type="protein sequence ID" value="MCE2055594.1"/>
    <property type="molecule type" value="Genomic_DNA"/>
</dbReference>
<feature type="region of interest" description="Disordered" evidence="1">
    <location>
        <begin position="1"/>
        <end position="85"/>
    </location>
</feature>
<evidence type="ECO:0000313" key="2">
    <source>
        <dbReference type="EMBL" id="MCE2055594.1"/>
    </source>
</evidence>
<protein>
    <submittedName>
        <fullName evidence="2">Uncharacterized protein</fullName>
    </submittedName>
</protein>
<comment type="caution">
    <text evidence="2">The sequence shown here is derived from an EMBL/GenBank/DDBJ whole genome shotgun (WGS) entry which is preliminary data.</text>
</comment>
<feature type="compositionally biased region" description="Basic and acidic residues" evidence="1">
    <location>
        <begin position="46"/>
        <end position="58"/>
    </location>
</feature>
<dbReference type="Proteomes" id="UP000823775">
    <property type="component" value="Unassembled WGS sequence"/>
</dbReference>
<keyword evidence="3" id="KW-1185">Reference proteome</keyword>
<gene>
    <name evidence="2" type="ORF">HAX54_042983</name>
</gene>
<proteinExistence type="predicted"/>
<organism evidence="2 3">
    <name type="scientific">Datura stramonium</name>
    <name type="common">Jimsonweed</name>
    <name type="synonym">Common thornapple</name>
    <dbReference type="NCBI Taxonomy" id="4076"/>
    <lineage>
        <taxon>Eukaryota</taxon>
        <taxon>Viridiplantae</taxon>
        <taxon>Streptophyta</taxon>
        <taxon>Embryophyta</taxon>
        <taxon>Tracheophyta</taxon>
        <taxon>Spermatophyta</taxon>
        <taxon>Magnoliopsida</taxon>
        <taxon>eudicotyledons</taxon>
        <taxon>Gunneridae</taxon>
        <taxon>Pentapetalae</taxon>
        <taxon>asterids</taxon>
        <taxon>lamiids</taxon>
        <taxon>Solanales</taxon>
        <taxon>Solanaceae</taxon>
        <taxon>Solanoideae</taxon>
        <taxon>Datureae</taxon>
        <taxon>Datura</taxon>
    </lineage>
</organism>
<evidence type="ECO:0000313" key="3">
    <source>
        <dbReference type="Proteomes" id="UP000823775"/>
    </source>
</evidence>
<accession>A0ABS8W443</accession>
<name>A0ABS8W443_DATST</name>
<reference evidence="2 3" key="1">
    <citation type="journal article" date="2021" name="BMC Genomics">
        <title>Datura genome reveals duplications of psychoactive alkaloid biosynthetic genes and high mutation rate following tissue culture.</title>
        <authorList>
            <person name="Rajewski A."/>
            <person name="Carter-House D."/>
            <person name="Stajich J."/>
            <person name="Litt A."/>
        </authorList>
    </citation>
    <scope>NUCLEOTIDE SEQUENCE [LARGE SCALE GENOMIC DNA]</scope>
    <source>
        <strain evidence="2">AR-01</strain>
    </source>
</reference>
<evidence type="ECO:0000256" key="1">
    <source>
        <dbReference type="SAM" id="MobiDB-lite"/>
    </source>
</evidence>
<feature type="compositionally biased region" description="Acidic residues" evidence="1">
    <location>
        <begin position="10"/>
        <end position="20"/>
    </location>
</feature>
<sequence>MATSDQFLMWEEDEETDNEEFVPRGSRSRLNEESVPSGLGFPFRIHPNEDGQHLRGEQGAEGVDTKPPQPTNLPRRAPSTDILIS</sequence>